<dbReference type="STRING" id="1707952.A6A03_02950"/>
<proteinExistence type="predicted"/>
<feature type="transmembrane region" description="Helical" evidence="1">
    <location>
        <begin position="20"/>
        <end position="40"/>
    </location>
</feature>
<dbReference type="EMBL" id="LWQS01000071">
    <property type="protein sequence ID" value="OAN44122.1"/>
    <property type="molecule type" value="Genomic_DNA"/>
</dbReference>
<name>A0A178M5U5_9CHLR</name>
<keyword evidence="1" id="KW-0472">Membrane</keyword>
<keyword evidence="3" id="KW-1185">Reference proteome</keyword>
<sequence>MIWQQSSFLPNVCQLHRHWFLFIALIVWVAGSVACGTSVARPATILFERSGGLAGLDDRLTIDLTTGTAQLQRRKEVLTTTLSAEQRSRLATLIAALDLANLAATPASPHQCCDFLSYRIQIDAITIQTTDADLPASLQPLVTELNAIITGLHTR</sequence>
<keyword evidence="1" id="KW-0812">Transmembrane</keyword>
<dbReference type="InterPro" id="IPR049457">
    <property type="entry name" value="Emfourin"/>
</dbReference>
<comment type="caution">
    <text evidence="2">The sequence shown here is derived from an EMBL/GenBank/DDBJ whole genome shotgun (WGS) entry which is preliminary data.</text>
</comment>
<protein>
    <submittedName>
        <fullName evidence="2">Uncharacterized protein</fullName>
    </submittedName>
</protein>
<accession>A0A178M5U5</accession>
<dbReference type="AlphaFoldDB" id="A0A178M5U5"/>
<evidence type="ECO:0000256" key="1">
    <source>
        <dbReference type="SAM" id="Phobius"/>
    </source>
</evidence>
<evidence type="ECO:0000313" key="2">
    <source>
        <dbReference type="EMBL" id="OAN44122.1"/>
    </source>
</evidence>
<evidence type="ECO:0000313" key="3">
    <source>
        <dbReference type="Proteomes" id="UP000078287"/>
    </source>
</evidence>
<dbReference type="Proteomes" id="UP000078287">
    <property type="component" value="Unassembled WGS sequence"/>
</dbReference>
<gene>
    <name evidence="2" type="ORF">A6A03_02950</name>
</gene>
<dbReference type="Pfam" id="PF20242">
    <property type="entry name" value="Emfourin"/>
    <property type="match status" value="1"/>
</dbReference>
<reference evidence="2 3" key="1">
    <citation type="submission" date="2016-04" db="EMBL/GenBank/DDBJ databases">
        <title>Chloroflexus islandicus sp. nov., a thermophilic filamentous anoxygenic phototrophic bacterium from geyser Strokkur (Iceland).</title>
        <authorList>
            <person name="Gaisin V.A."/>
            <person name="Kalashnikov A.M."/>
            <person name="Sukhacheva M.V."/>
            <person name="Grouzdev D.S."/>
            <person name="Ivanov T.M."/>
            <person name="Kuznetsov B."/>
            <person name="Gorlenko V.M."/>
        </authorList>
    </citation>
    <scope>NUCLEOTIDE SEQUENCE [LARGE SCALE GENOMIC DNA]</scope>
    <source>
        <strain evidence="3">isl-2</strain>
    </source>
</reference>
<organism evidence="2 3">
    <name type="scientific">Chloroflexus islandicus</name>
    <dbReference type="NCBI Taxonomy" id="1707952"/>
    <lineage>
        <taxon>Bacteria</taxon>
        <taxon>Bacillati</taxon>
        <taxon>Chloroflexota</taxon>
        <taxon>Chloroflexia</taxon>
        <taxon>Chloroflexales</taxon>
        <taxon>Chloroflexineae</taxon>
        <taxon>Chloroflexaceae</taxon>
        <taxon>Chloroflexus</taxon>
    </lineage>
</organism>
<keyword evidence="1" id="KW-1133">Transmembrane helix</keyword>
<dbReference type="RefSeq" id="WP_066789617.1">
    <property type="nucleotide sequence ID" value="NZ_LWQS01000071.1"/>
</dbReference>